<sequence>ILPSAAHPSLPLAARTLSILSDASRQPLSTSLSFRSAGIFQSIPRHPLPCSIQQIHTNAHWNEYQPKKLKRKRTHGWIKRIRTPSGIEVIPRHMLKGKKSLSH</sequence>
<evidence type="ECO:0000256" key="1">
    <source>
        <dbReference type="ARBA" id="ARBA00010111"/>
    </source>
</evidence>
<dbReference type="AlphaFoldDB" id="A0A8T1TEQ2"/>
<reference evidence="6 7" key="1">
    <citation type="journal article" date="2020" name="G3 (Bethesda)">
        <title>Draft Genome of the Common Snapping Turtle, Chelydra serpentina, a Model for Phenotypic Plasticity in Reptiles.</title>
        <authorList>
            <person name="Das D."/>
            <person name="Singh S.K."/>
            <person name="Bierstedt J."/>
            <person name="Erickson A."/>
            <person name="Galli G.L.J."/>
            <person name="Crossley D.A. 2nd"/>
            <person name="Rhen T."/>
        </authorList>
    </citation>
    <scope>NUCLEOTIDE SEQUENCE [LARGE SCALE GENOMIC DNA]</scope>
    <source>
        <strain evidence="6">KW</strain>
    </source>
</reference>
<dbReference type="PANTHER" id="PTHR14503:SF4">
    <property type="entry name" value="LARGE RIBOSOMAL SUBUNIT PROTEIN BL34M"/>
    <property type="match status" value="1"/>
</dbReference>
<dbReference type="InterPro" id="IPR000271">
    <property type="entry name" value="Ribosomal_bL34"/>
</dbReference>
<dbReference type="GO" id="GO:0003735">
    <property type="term" value="F:structural constituent of ribosome"/>
    <property type="evidence" value="ECO:0007669"/>
    <property type="project" value="InterPro"/>
</dbReference>
<keyword evidence="3" id="KW-0687">Ribonucleoprotein</keyword>
<dbReference type="Gene3D" id="1.10.287.3980">
    <property type="match status" value="1"/>
</dbReference>
<keyword evidence="2 6" id="KW-0689">Ribosomal protein</keyword>
<evidence type="ECO:0000256" key="3">
    <source>
        <dbReference type="ARBA" id="ARBA00023274"/>
    </source>
</evidence>
<evidence type="ECO:0000256" key="5">
    <source>
        <dbReference type="ARBA" id="ARBA00035434"/>
    </source>
</evidence>
<dbReference type="GO" id="GO:0006412">
    <property type="term" value="P:translation"/>
    <property type="evidence" value="ECO:0007669"/>
    <property type="project" value="InterPro"/>
</dbReference>
<dbReference type="Pfam" id="PF00468">
    <property type="entry name" value="Ribosomal_L34"/>
    <property type="match status" value="1"/>
</dbReference>
<evidence type="ECO:0000256" key="4">
    <source>
        <dbReference type="ARBA" id="ARBA00035274"/>
    </source>
</evidence>
<feature type="non-terminal residue" evidence="6">
    <location>
        <position position="1"/>
    </location>
</feature>
<comment type="caution">
    <text evidence="6">The sequence shown here is derived from an EMBL/GenBank/DDBJ whole genome shotgun (WGS) entry which is preliminary data.</text>
</comment>
<protein>
    <recommendedName>
        <fullName evidence="4">Large ribosomal subunit protein bL34m</fullName>
    </recommendedName>
    <alternativeName>
        <fullName evidence="5">39S ribosomal protein L34, mitochondrial</fullName>
    </alternativeName>
</protein>
<dbReference type="Proteomes" id="UP000765507">
    <property type="component" value="Unassembled WGS sequence"/>
</dbReference>
<name>A0A8T1TEQ2_CHESE</name>
<proteinExistence type="inferred from homology"/>
<dbReference type="PANTHER" id="PTHR14503">
    <property type="entry name" value="MITOCHONDRIAL RIBOSOMAL PROTEIN 34 FAMILY MEMBER"/>
    <property type="match status" value="1"/>
</dbReference>
<dbReference type="FunFam" id="1.10.287.3980:FF:000001">
    <property type="entry name" value="Mitochondrial ribosomal protein L34"/>
    <property type="match status" value="1"/>
</dbReference>
<evidence type="ECO:0000256" key="2">
    <source>
        <dbReference type="ARBA" id="ARBA00022980"/>
    </source>
</evidence>
<dbReference type="EMBL" id="JAHGAV010000010">
    <property type="protein sequence ID" value="KAG6939537.1"/>
    <property type="molecule type" value="Genomic_DNA"/>
</dbReference>
<comment type="similarity">
    <text evidence="1">Belongs to the bacterial ribosomal protein bL34 family.</text>
</comment>
<organism evidence="6 7">
    <name type="scientific">Chelydra serpentina</name>
    <name type="common">Snapping turtle</name>
    <name type="synonym">Testudo serpentina</name>
    <dbReference type="NCBI Taxonomy" id="8475"/>
    <lineage>
        <taxon>Eukaryota</taxon>
        <taxon>Metazoa</taxon>
        <taxon>Chordata</taxon>
        <taxon>Craniata</taxon>
        <taxon>Vertebrata</taxon>
        <taxon>Euteleostomi</taxon>
        <taxon>Archelosauria</taxon>
        <taxon>Testudinata</taxon>
        <taxon>Testudines</taxon>
        <taxon>Cryptodira</taxon>
        <taxon>Durocryptodira</taxon>
        <taxon>Americhelydia</taxon>
        <taxon>Chelydroidea</taxon>
        <taxon>Chelydridae</taxon>
        <taxon>Chelydra</taxon>
    </lineage>
</organism>
<dbReference type="OrthoDB" id="431691at2759"/>
<accession>A0A8T1TEQ2</accession>
<evidence type="ECO:0000313" key="6">
    <source>
        <dbReference type="EMBL" id="KAG6939537.1"/>
    </source>
</evidence>
<gene>
    <name evidence="6" type="ORF">G0U57_000691</name>
</gene>
<dbReference type="GO" id="GO:0005762">
    <property type="term" value="C:mitochondrial large ribosomal subunit"/>
    <property type="evidence" value="ECO:0007669"/>
    <property type="project" value="TreeGrafter"/>
</dbReference>
<evidence type="ECO:0000313" key="7">
    <source>
        <dbReference type="Proteomes" id="UP000765507"/>
    </source>
</evidence>
<keyword evidence="7" id="KW-1185">Reference proteome</keyword>